<evidence type="ECO:0000313" key="7">
    <source>
        <dbReference type="Proteomes" id="UP000673691"/>
    </source>
</evidence>
<protein>
    <recommendedName>
        <fullName evidence="5">N-acetyltransferase domain-containing protein</fullName>
    </recommendedName>
</protein>
<dbReference type="AlphaFoldDB" id="A0A8H8A2B3"/>
<dbReference type="CDD" id="cd04301">
    <property type="entry name" value="NAT_SF"/>
    <property type="match status" value="1"/>
</dbReference>
<dbReference type="Pfam" id="PF13508">
    <property type="entry name" value="Acetyltransf_7"/>
    <property type="match status" value="1"/>
</dbReference>
<dbReference type="PROSITE" id="PS51186">
    <property type="entry name" value="GNAT"/>
    <property type="match status" value="1"/>
</dbReference>
<comment type="similarity">
    <text evidence="1">Belongs to the acetyltransferase family. GNAT subfamily.</text>
</comment>
<sequence length="404" mass="44276">MKDPVLRELTASEPLSLEEEYQMQVRRIQTGRSRAGKSRRNGNLPDEMLPSVFLDHQNSWHVDPQKCTFILYSPPFAIEPHEVSTRSFKAALAEAEGRDAPVMVGDVNIFISVEDGEEEKGEKSGALPSRKAVGEIEIMIAERNIRRKGVGLEATLLMLRYAITDLRLNRVYAKISRRNAASIEMFRSKLRFRGHSESEVFDEVTLAADLSSGETRDLVLERTKHVVWGAYDDDRGGRGPVAGGPGAAGWYTLREIPHEATYPLRLSVLWPDDPSQVPLPGDPGGVHFGAFVHGRDPAAPDGVISLFVSSSSSSPRSAGKVAAQFRKFATHPDVRGRGIGSALLDRVAEVARAKGAELLWCNARVEQRRFYEKRGMEVVPGSESDAARSSGKPDAAAKKAPVPA</sequence>
<dbReference type="SUPFAM" id="SSF55729">
    <property type="entry name" value="Acyl-CoA N-acyltransferases (Nat)"/>
    <property type="match status" value="2"/>
</dbReference>
<dbReference type="GO" id="GO:0008080">
    <property type="term" value="F:N-acetyltransferase activity"/>
    <property type="evidence" value="ECO:0007669"/>
    <property type="project" value="InterPro"/>
</dbReference>
<evidence type="ECO:0000256" key="1">
    <source>
        <dbReference type="ARBA" id="ARBA00009342"/>
    </source>
</evidence>
<comment type="caution">
    <text evidence="6">The sequence shown here is derived from an EMBL/GenBank/DDBJ whole genome shotgun (WGS) entry which is preliminary data.</text>
</comment>
<keyword evidence="3" id="KW-0012">Acyltransferase</keyword>
<proteinExistence type="inferred from homology"/>
<dbReference type="InterPro" id="IPR016181">
    <property type="entry name" value="Acyl_CoA_acyltransferase"/>
</dbReference>
<dbReference type="InterPro" id="IPR039135">
    <property type="entry name" value="NAT9-like"/>
</dbReference>
<evidence type="ECO:0000256" key="4">
    <source>
        <dbReference type="SAM" id="MobiDB-lite"/>
    </source>
</evidence>
<dbReference type="OrthoDB" id="5043642at2759"/>
<evidence type="ECO:0000313" key="6">
    <source>
        <dbReference type="EMBL" id="KAG5463592.1"/>
    </source>
</evidence>
<evidence type="ECO:0000259" key="5">
    <source>
        <dbReference type="PROSITE" id="PS51186"/>
    </source>
</evidence>
<feature type="domain" description="N-acetyltransferase" evidence="5">
    <location>
        <begin position="248"/>
        <end position="403"/>
    </location>
</feature>
<dbReference type="PANTHER" id="PTHR13256">
    <property type="entry name" value="N-ACETYLTRANSFERASE 9"/>
    <property type="match status" value="1"/>
</dbReference>
<keyword evidence="2" id="KW-0808">Transferase</keyword>
<dbReference type="PANTHER" id="PTHR13256:SF16">
    <property type="entry name" value="ALPHA_BETA-TUBULIN-N-ACETYLTRANSFERASE 9"/>
    <property type="match status" value="1"/>
</dbReference>
<organism evidence="6 7">
    <name type="scientific">Olpidium bornovanus</name>
    <dbReference type="NCBI Taxonomy" id="278681"/>
    <lineage>
        <taxon>Eukaryota</taxon>
        <taxon>Fungi</taxon>
        <taxon>Fungi incertae sedis</taxon>
        <taxon>Olpidiomycota</taxon>
        <taxon>Olpidiomycotina</taxon>
        <taxon>Olpidiomycetes</taxon>
        <taxon>Olpidiales</taxon>
        <taxon>Olpidiaceae</taxon>
        <taxon>Olpidium</taxon>
    </lineage>
</organism>
<evidence type="ECO:0000256" key="3">
    <source>
        <dbReference type="ARBA" id="ARBA00023315"/>
    </source>
</evidence>
<dbReference type="Gene3D" id="3.40.630.30">
    <property type="match status" value="2"/>
</dbReference>
<keyword evidence="7" id="KW-1185">Reference proteome</keyword>
<dbReference type="Pfam" id="PF13302">
    <property type="entry name" value="Acetyltransf_3"/>
    <property type="match status" value="1"/>
</dbReference>
<gene>
    <name evidence="6" type="ORF">BJ554DRAFT_6248</name>
</gene>
<dbReference type="EMBL" id="JAEFCI010000375">
    <property type="protein sequence ID" value="KAG5463592.1"/>
    <property type="molecule type" value="Genomic_DNA"/>
</dbReference>
<name>A0A8H8A2B3_9FUNG</name>
<evidence type="ECO:0000256" key="2">
    <source>
        <dbReference type="ARBA" id="ARBA00022679"/>
    </source>
</evidence>
<reference evidence="6 7" key="1">
    <citation type="journal article" name="Sci. Rep.">
        <title>Genome-scale phylogenetic analyses confirm Olpidium as the closest living zoosporic fungus to the non-flagellated, terrestrial fungi.</title>
        <authorList>
            <person name="Chang Y."/>
            <person name="Rochon D."/>
            <person name="Sekimoto S."/>
            <person name="Wang Y."/>
            <person name="Chovatia M."/>
            <person name="Sandor L."/>
            <person name="Salamov A."/>
            <person name="Grigoriev I.V."/>
            <person name="Stajich J.E."/>
            <person name="Spatafora J.W."/>
        </authorList>
    </citation>
    <scope>NUCLEOTIDE SEQUENCE [LARGE SCALE GENOMIC DNA]</scope>
    <source>
        <strain evidence="6">S191</strain>
    </source>
</reference>
<feature type="region of interest" description="Disordered" evidence="4">
    <location>
        <begin position="376"/>
        <end position="404"/>
    </location>
</feature>
<feature type="non-terminal residue" evidence="6">
    <location>
        <position position="404"/>
    </location>
</feature>
<accession>A0A8H8A2B3</accession>
<feature type="compositionally biased region" description="Low complexity" evidence="4">
    <location>
        <begin position="392"/>
        <end position="404"/>
    </location>
</feature>
<dbReference type="Proteomes" id="UP000673691">
    <property type="component" value="Unassembled WGS sequence"/>
</dbReference>
<dbReference type="InterPro" id="IPR000182">
    <property type="entry name" value="GNAT_dom"/>
</dbReference>